<dbReference type="InterPro" id="IPR035901">
    <property type="entry name" value="GIY-YIG_endonuc_sf"/>
</dbReference>
<dbReference type="PROSITE" id="PS50164">
    <property type="entry name" value="GIY_YIG"/>
    <property type="match status" value="1"/>
</dbReference>
<dbReference type="SUPFAM" id="SSF82771">
    <property type="entry name" value="GIY-YIG endonuclease"/>
    <property type="match status" value="1"/>
</dbReference>
<dbReference type="PROSITE" id="PS50165">
    <property type="entry name" value="UVRC"/>
    <property type="match status" value="1"/>
</dbReference>
<sequence length="415" mass="48077">MNLKNLPNTPGVYIFKNGQDRIIYIGKAKNLKNRVSSYFQKSSLYPKTAAMVSQIADLSFIEVLSEIEALILEANLIKKYKPYFNVHLKDDKDYLYVKITKEEFPKIQLARKKDLEDAYKYFGPFPESTQVRKIVKTLRKVFPYSTCTPNAKRACFYYHLGQCLGVCINKVTPIEYRRMIRRFISFMSGNKDRVIVSLTREMRRQSYLQNYEKALTLKKQIEMIGYITQPIGKVESYIENPNLIEEIREAQLLDLAKDLGVKNKIVRIECYDISHFMGSYTAGSMVVLSKGAPDKAEYRRFRIKEVAGIDDYASIKEVLRRRFSNNWQTPDLVVVDGGKGQLNAALEVFSELGLTHAVIGLAKREEQVYLPGEKEPLALKRTEKSLQIIQLIRDEAHRFALKYHRKMRSSDFLTK</sequence>
<dbReference type="Pfam" id="PF01541">
    <property type="entry name" value="GIY-YIG"/>
    <property type="match status" value="1"/>
</dbReference>
<protein>
    <recommendedName>
        <fullName evidence="10">Excinuclease ABC subunit C</fullName>
    </recommendedName>
</protein>
<dbReference type="InterPro" id="IPR036876">
    <property type="entry name" value="UVR_dom_sf"/>
</dbReference>
<keyword evidence="1" id="KW-0963">Cytoplasm</keyword>
<reference evidence="8 9" key="1">
    <citation type="journal article" date="2016" name="Nat. Commun.">
        <title>Thousands of microbial genomes shed light on interconnected biogeochemical processes in an aquifer system.</title>
        <authorList>
            <person name="Anantharaman K."/>
            <person name="Brown C.T."/>
            <person name="Hug L.A."/>
            <person name="Sharon I."/>
            <person name="Castelle C.J."/>
            <person name="Probst A.J."/>
            <person name="Thomas B.C."/>
            <person name="Singh A."/>
            <person name="Wilkins M.J."/>
            <person name="Karaoz U."/>
            <person name="Brodie E.L."/>
            <person name="Williams K.H."/>
            <person name="Hubbard S.S."/>
            <person name="Banfield J.F."/>
        </authorList>
    </citation>
    <scope>NUCLEOTIDE SEQUENCE [LARGE SCALE GENOMIC DNA]</scope>
</reference>
<dbReference type="PANTHER" id="PTHR30562:SF1">
    <property type="entry name" value="UVRABC SYSTEM PROTEIN C"/>
    <property type="match status" value="1"/>
</dbReference>
<dbReference type="AlphaFoldDB" id="A0A1G1WL21"/>
<dbReference type="GO" id="GO:0006289">
    <property type="term" value="P:nucleotide-excision repair"/>
    <property type="evidence" value="ECO:0007669"/>
    <property type="project" value="InterPro"/>
</dbReference>
<dbReference type="InterPro" id="IPR001162">
    <property type="entry name" value="UvrC_RNase_H_dom"/>
</dbReference>
<feature type="domain" description="GIY-YIG" evidence="6">
    <location>
        <begin position="8"/>
        <end position="86"/>
    </location>
</feature>
<dbReference type="InterPro" id="IPR038476">
    <property type="entry name" value="UvrC_RNase_H_dom_sf"/>
</dbReference>
<evidence type="ECO:0000313" key="8">
    <source>
        <dbReference type="EMBL" id="OGY28445.1"/>
    </source>
</evidence>
<dbReference type="SUPFAM" id="SSF46600">
    <property type="entry name" value="C-terminal UvrC-binding domain of UvrB"/>
    <property type="match status" value="1"/>
</dbReference>
<keyword evidence="3" id="KW-0228">DNA excision</keyword>
<evidence type="ECO:0008006" key="10">
    <source>
        <dbReference type="Google" id="ProtNLM"/>
    </source>
</evidence>
<dbReference type="GO" id="GO:0009381">
    <property type="term" value="F:excinuclease ABC activity"/>
    <property type="evidence" value="ECO:0007669"/>
    <property type="project" value="InterPro"/>
</dbReference>
<evidence type="ECO:0000259" key="6">
    <source>
        <dbReference type="PROSITE" id="PS50164"/>
    </source>
</evidence>
<comment type="caution">
    <text evidence="8">The sequence shown here is derived from an EMBL/GenBank/DDBJ whole genome shotgun (WGS) entry which is preliminary data.</text>
</comment>
<dbReference type="EMBL" id="MHCX01000051">
    <property type="protein sequence ID" value="OGY28445.1"/>
    <property type="molecule type" value="Genomic_DNA"/>
</dbReference>
<dbReference type="GO" id="GO:0009380">
    <property type="term" value="C:excinuclease repair complex"/>
    <property type="evidence" value="ECO:0007669"/>
    <property type="project" value="TreeGrafter"/>
</dbReference>
<proteinExistence type="predicted"/>
<evidence type="ECO:0000256" key="1">
    <source>
        <dbReference type="ARBA" id="ARBA00022490"/>
    </source>
</evidence>
<feature type="domain" description="UvrC family homology region profile" evidence="7">
    <location>
        <begin position="248"/>
        <end position="349"/>
    </location>
</feature>
<keyword evidence="5" id="KW-0234">DNA repair</keyword>
<evidence type="ECO:0000256" key="2">
    <source>
        <dbReference type="ARBA" id="ARBA00022763"/>
    </source>
</evidence>
<evidence type="ECO:0000256" key="3">
    <source>
        <dbReference type="ARBA" id="ARBA00022769"/>
    </source>
</evidence>
<dbReference type="InterPro" id="IPR050066">
    <property type="entry name" value="UvrABC_protein_C"/>
</dbReference>
<keyword evidence="2" id="KW-0227">DNA damage</keyword>
<dbReference type="Gene3D" id="3.40.1440.10">
    <property type="entry name" value="GIY-YIG endonuclease"/>
    <property type="match status" value="1"/>
</dbReference>
<dbReference type="FunFam" id="3.40.1440.10:FF:000001">
    <property type="entry name" value="UvrABC system protein C"/>
    <property type="match status" value="1"/>
</dbReference>
<gene>
    <name evidence="8" type="ORF">A3J50_01590</name>
</gene>
<dbReference type="InterPro" id="IPR000305">
    <property type="entry name" value="GIY-YIG_endonuc"/>
</dbReference>
<accession>A0A1G1WL21</accession>
<dbReference type="PANTHER" id="PTHR30562">
    <property type="entry name" value="UVRC/OXIDOREDUCTASE"/>
    <property type="match status" value="1"/>
</dbReference>
<evidence type="ECO:0000313" key="9">
    <source>
        <dbReference type="Proteomes" id="UP000177821"/>
    </source>
</evidence>
<dbReference type="Gene3D" id="3.30.420.340">
    <property type="entry name" value="UvrC, RNAse H endonuclease domain"/>
    <property type="match status" value="1"/>
</dbReference>
<organism evidence="8 9">
    <name type="scientific">Candidatus Woykebacteria bacterium RIFCSPHIGHO2_02_FULL_43_16b</name>
    <dbReference type="NCBI Taxonomy" id="1802601"/>
    <lineage>
        <taxon>Bacteria</taxon>
        <taxon>Candidatus Woykeibacteriota</taxon>
    </lineage>
</organism>
<dbReference type="Proteomes" id="UP000177821">
    <property type="component" value="Unassembled WGS sequence"/>
</dbReference>
<dbReference type="InterPro" id="IPR047296">
    <property type="entry name" value="GIY-YIG_UvrC_Cho"/>
</dbReference>
<name>A0A1G1WL21_9BACT</name>
<evidence type="ECO:0000256" key="5">
    <source>
        <dbReference type="ARBA" id="ARBA00023204"/>
    </source>
</evidence>
<dbReference type="SMART" id="SM00465">
    <property type="entry name" value="GIYc"/>
    <property type="match status" value="1"/>
</dbReference>
<evidence type="ECO:0000259" key="7">
    <source>
        <dbReference type="PROSITE" id="PS50165"/>
    </source>
</evidence>
<dbReference type="Pfam" id="PF08459">
    <property type="entry name" value="UvrC_RNaseH_dom"/>
    <property type="match status" value="1"/>
</dbReference>
<evidence type="ECO:0000256" key="4">
    <source>
        <dbReference type="ARBA" id="ARBA00022881"/>
    </source>
</evidence>
<keyword evidence="4" id="KW-0267">Excision nuclease</keyword>
<dbReference type="CDD" id="cd10434">
    <property type="entry name" value="GIY-YIG_UvrC_Cho"/>
    <property type="match status" value="1"/>
</dbReference>